<dbReference type="EMBL" id="JASNVH010000011">
    <property type="protein sequence ID" value="MDK4307460.1"/>
    <property type="molecule type" value="Genomic_DNA"/>
</dbReference>
<sequence length="281" mass="27701">MTNVYHGDEANMNYSDARGPENASGAGAGGAAGSGASGSGAAGSGTRSGLPLRGLAMVLISVAILLGLWGIFALTSSDETTATNTANNAQDSAAEQAGGDNNGAPANGGQGDGPNGAPADGEHRDGAHPGDAGRDGVEDPAGAQEHPHEGGHPEGAPGADRREAPAGRSGGAGAGAGAGAPQTFDVTVLNNSTVPGLAHRVTQSLEREGQKTRESGNLPGGEKVLRENTVFFPAGNAAAEQRARELADRVGGVARENTAYLPGEATENNGLTMVLIGEVAL</sequence>
<feature type="compositionally biased region" description="Basic and acidic residues" evidence="1">
    <location>
        <begin position="120"/>
        <end position="137"/>
    </location>
</feature>
<feature type="compositionally biased region" description="Gly residues" evidence="1">
    <location>
        <begin position="26"/>
        <end position="43"/>
    </location>
</feature>
<feature type="region of interest" description="Disordered" evidence="1">
    <location>
        <begin position="1"/>
        <end position="46"/>
    </location>
</feature>
<feature type="compositionally biased region" description="Basic and acidic residues" evidence="1">
    <location>
        <begin position="205"/>
        <end position="214"/>
    </location>
</feature>
<dbReference type="AlphaFoldDB" id="A0AAP4BS77"/>
<dbReference type="Proteomes" id="UP001224412">
    <property type="component" value="Unassembled WGS sequence"/>
</dbReference>
<evidence type="ECO:0000313" key="5">
    <source>
        <dbReference type="Proteomes" id="UP001224412"/>
    </source>
</evidence>
<feature type="region of interest" description="Disordered" evidence="1">
    <location>
        <begin position="91"/>
        <end position="179"/>
    </location>
</feature>
<protein>
    <submittedName>
        <fullName evidence="4">LytR C-terminal domain-containing protein</fullName>
    </submittedName>
</protein>
<keyword evidence="2" id="KW-1133">Transmembrane helix</keyword>
<dbReference type="InterPro" id="IPR027381">
    <property type="entry name" value="LytR/CpsA/Psr_C"/>
</dbReference>
<evidence type="ECO:0000313" key="4">
    <source>
        <dbReference type="EMBL" id="MDK4307460.1"/>
    </source>
</evidence>
<dbReference type="Gene3D" id="3.30.70.2390">
    <property type="match status" value="1"/>
</dbReference>
<dbReference type="Pfam" id="PF13399">
    <property type="entry name" value="LytR_C"/>
    <property type="match status" value="1"/>
</dbReference>
<evidence type="ECO:0000256" key="1">
    <source>
        <dbReference type="SAM" id="MobiDB-lite"/>
    </source>
</evidence>
<dbReference type="RefSeq" id="WP_284599347.1">
    <property type="nucleotide sequence ID" value="NZ_JASNVH010000011.1"/>
</dbReference>
<feature type="region of interest" description="Disordered" evidence="1">
    <location>
        <begin position="202"/>
        <end position="221"/>
    </location>
</feature>
<keyword evidence="2" id="KW-0812">Transmembrane</keyword>
<reference evidence="4" key="1">
    <citation type="submission" date="2023-05" db="EMBL/GenBank/DDBJ databases">
        <title>Metabolic capabilities are highly conserved among human nasal-associated Corynebacterium species in pangenomic analyses.</title>
        <authorList>
            <person name="Tran T.H."/>
            <person name="Roberts A.Q."/>
            <person name="Escapa I.F."/>
            <person name="Gao W."/>
            <person name="Conlan S."/>
            <person name="Kong H."/>
            <person name="Segre J.A."/>
            <person name="Kelly M.S."/>
            <person name="Lemon K.P."/>
        </authorList>
    </citation>
    <scope>NUCLEOTIDE SEQUENCE</scope>
    <source>
        <strain evidence="4">KPL2773</strain>
    </source>
</reference>
<accession>A0AAP4BS77</accession>
<evidence type="ECO:0000256" key="2">
    <source>
        <dbReference type="SAM" id="Phobius"/>
    </source>
</evidence>
<proteinExistence type="predicted"/>
<gene>
    <name evidence="4" type="ORF">QPX42_07910</name>
</gene>
<feature type="compositionally biased region" description="Gly residues" evidence="1">
    <location>
        <begin position="168"/>
        <end position="178"/>
    </location>
</feature>
<organism evidence="4 5">
    <name type="scientific">Corynebacterium pseudodiphtheriticum</name>
    <dbReference type="NCBI Taxonomy" id="37637"/>
    <lineage>
        <taxon>Bacteria</taxon>
        <taxon>Bacillati</taxon>
        <taxon>Actinomycetota</taxon>
        <taxon>Actinomycetes</taxon>
        <taxon>Mycobacteriales</taxon>
        <taxon>Corynebacteriaceae</taxon>
        <taxon>Corynebacterium</taxon>
    </lineage>
</organism>
<feature type="compositionally biased region" description="Low complexity" evidence="1">
    <location>
        <begin position="91"/>
        <end position="105"/>
    </location>
</feature>
<feature type="domain" description="LytR/CpsA/Psr regulator C-terminal" evidence="3">
    <location>
        <begin position="185"/>
        <end position="254"/>
    </location>
</feature>
<feature type="transmembrane region" description="Helical" evidence="2">
    <location>
        <begin position="54"/>
        <end position="74"/>
    </location>
</feature>
<evidence type="ECO:0000259" key="3">
    <source>
        <dbReference type="Pfam" id="PF13399"/>
    </source>
</evidence>
<comment type="caution">
    <text evidence="4">The sequence shown here is derived from an EMBL/GenBank/DDBJ whole genome shotgun (WGS) entry which is preliminary data.</text>
</comment>
<name>A0AAP4BS77_9CORY</name>
<keyword evidence="2" id="KW-0472">Membrane</keyword>